<dbReference type="InterPro" id="IPR003594">
    <property type="entry name" value="HATPase_dom"/>
</dbReference>
<evidence type="ECO:0000259" key="2">
    <source>
        <dbReference type="Pfam" id="PF02518"/>
    </source>
</evidence>
<keyword evidence="1" id="KW-0723">Serine/threonine-protein kinase</keyword>
<keyword evidence="1" id="KW-0808">Transferase</keyword>
<dbReference type="AlphaFoldDB" id="A0A239M4N2"/>
<evidence type="ECO:0000256" key="1">
    <source>
        <dbReference type="ARBA" id="ARBA00022527"/>
    </source>
</evidence>
<dbReference type="OrthoDB" id="3852126at2"/>
<feature type="domain" description="Histidine kinase/HSP90-like ATPase" evidence="2">
    <location>
        <begin position="41"/>
        <end position="134"/>
    </location>
</feature>
<accession>A0A239M4N2</accession>
<dbReference type="GO" id="GO:0004674">
    <property type="term" value="F:protein serine/threonine kinase activity"/>
    <property type="evidence" value="ECO:0007669"/>
    <property type="project" value="UniProtKB-KW"/>
</dbReference>
<gene>
    <name evidence="3" type="ORF">SAMN05216252_122174</name>
</gene>
<dbReference type="EMBL" id="FZOF01000022">
    <property type="protein sequence ID" value="SNT37646.1"/>
    <property type="molecule type" value="Genomic_DNA"/>
</dbReference>
<dbReference type="PANTHER" id="PTHR35526:SF3">
    <property type="entry name" value="ANTI-SIGMA-F FACTOR RSBW"/>
    <property type="match status" value="1"/>
</dbReference>
<evidence type="ECO:0000313" key="4">
    <source>
        <dbReference type="Proteomes" id="UP000198280"/>
    </source>
</evidence>
<name>A0A239M4N2_9ACTN</name>
<dbReference type="InterPro" id="IPR050267">
    <property type="entry name" value="Anti-sigma-factor_SerPK"/>
</dbReference>
<reference evidence="3 4" key="1">
    <citation type="submission" date="2017-06" db="EMBL/GenBank/DDBJ databases">
        <authorList>
            <person name="Kim H.J."/>
            <person name="Triplett B.A."/>
        </authorList>
    </citation>
    <scope>NUCLEOTIDE SEQUENCE [LARGE SCALE GENOMIC DNA]</scope>
    <source>
        <strain evidence="3 4">CGMCC 4.1858</strain>
    </source>
</reference>
<proteinExistence type="predicted"/>
<dbReference type="InterPro" id="IPR036890">
    <property type="entry name" value="HATPase_C_sf"/>
</dbReference>
<dbReference type="Proteomes" id="UP000198280">
    <property type="component" value="Unassembled WGS sequence"/>
</dbReference>
<evidence type="ECO:0000313" key="3">
    <source>
        <dbReference type="EMBL" id="SNT37646.1"/>
    </source>
</evidence>
<dbReference type="RefSeq" id="WP_089227413.1">
    <property type="nucleotide sequence ID" value="NZ_FZOF01000022.1"/>
</dbReference>
<keyword evidence="1" id="KW-0418">Kinase</keyword>
<dbReference type="Pfam" id="PF02518">
    <property type="entry name" value="HATPase_c"/>
    <property type="match status" value="1"/>
</dbReference>
<dbReference type="Gene3D" id="3.30.565.10">
    <property type="entry name" value="Histidine kinase-like ATPase, C-terminal domain"/>
    <property type="match status" value="1"/>
</dbReference>
<keyword evidence="4" id="KW-1185">Reference proteome</keyword>
<organism evidence="3 4">
    <name type="scientific">Actinacidiphila glaucinigra</name>
    <dbReference type="NCBI Taxonomy" id="235986"/>
    <lineage>
        <taxon>Bacteria</taxon>
        <taxon>Bacillati</taxon>
        <taxon>Actinomycetota</taxon>
        <taxon>Actinomycetes</taxon>
        <taxon>Kitasatosporales</taxon>
        <taxon>Streptomycetaceae</taxon>
        <taxon>Actinacidiphila</taxon>
    </lineage>
</organism>
<sequence>MLQRRHVLTLPAAPLSVALARRTGEYVYTSWGVAPGDTVLDRALLILSELVANSVRHAAGVSPSLDVVYATGGGVLAFAVYDRHPHRPDLLRAAAAGGGLAMVAEVTAECGGTAAVHPDPGTGGKGIWVTLPLEPA</sequence>
<dbReference type="SUPFAM" id="SSF55874">
    <property type="entry name" value="ATPase domain of HSP90 chaperone/DNA topoisomerase II/histidine kinase"/>
    <property type="match status" value="1"/>
</dbReference>
<protein>
    <recommendedName>
        <fullName evidence="2">Histidine kinase/HSP90-like ATPase domain-containing protein</fullName>
    </recommendedName>
</protein>
<dbReference type="PANTHER" id="PTHR35526">
    <property type="entry name" value="ANTI-SIGMA-F FACTOR RSBW-RELATED"/>
    <property type="match status" value="1"/>
</dbReference>